<dbReference type="EMBL" id="FNBK01000003">
    <property type="protein sequence ID" value="SDE99426.1"/>
    <property type="molecule type" value="Genomic_DNA"/>
</dbReference>
<dbReference type="InterPro" id="IPR029044">
    <property type="entry name" value="Nucleotide-diphossugar_trans"/>
</dbReference>
<evidence type="ECO:0000259" key="1">
    <source>
        <dbReference type="Pfam" id="PF00535"/>
    </source>
</evidence>
<evidence type="ECO:0000313" key="3">
    <source>
        <dbReference type="Proteomes" id="UP000199076"/>
    </source>
</evidence>
<keyword evidence="2" id="KW-0808">Transferase</keyword>
<name>A0A1G7HGG8_9EURY</name>
<dbReference type="InterPro" id="IPR050834">
    <property type="entry name" value="Glycosyltransf_2"/>
</dbReference>
<dbReference type="PANTHER" id="PTHR43685">
    <property type="entry name" value="GLYCOSYLTRANSFERASE"/>
    <property type="match status" value="1"/>
</dbReference>
<dbReference type="AlphaFoldDB" id="A0A1G7HGG8"/>
<dbReference type="Pfam" id="PF00535">
    <property type="entry name" value="Glycos_transf_2"/>
    <property type="match status" value="1"/>
</dbReference>
<dbReference type="Proteomes" id="UP000199076">
    <property type="component" value="Unassembled WGS sequence"/>
</dbReference>
<sequence length="318" mass="35923">MEDPSVSVVIPTYNRAKTLARAVDSVLAQTIDAFEVVVVDDGSTDATPELMASYTDNRVRYVRFEENRGANACRNSGIRSSSGEYLSFLDSDDEFTPSHLERVLATLTDAKERVGGVYTSQRFTRNGSTVDISVANDTLRESQTVIGDLKIGFSNLTFRRDVFDTVGTLDESLGAFQDREFLVRYLERYELVPVSDVLVNRYQHEDRGEGVAERISTDFEEKLDALEYLTEKHGEHFSRHEQAFTHYTKGYLHAKLGEFDAARREFVLAVRKNPVRFKYYLQVAASLLGEAGFWLINDLKTAVAGRLSRIRKNLTAKS</sequence>
<proteinExistence type="predicted"/>
<dbReference type="Gene3D" id="3.90.550.10">
    <property type="entry name" value="Spore Coat Polysaccharide Biosynthesis Protein SpsA, Chain A"/>
    <property type="match status" value="1"/>
</dbReference>
<accession>A0A1G7HGG8</accession>
<dbReference type="OrthoDB" id="46222at2157"/>
<dbReference type="PANTHER" id="PTHR43685:SF11">
    <property type="entry name" value="GLYCOSYLTRANSFERASE TAGX-RELATED"/>
    <property type="match status" value="1"/>
</dbReference>
<dbReference type="SUPFAM" id="SSF53448">
    <property type="entry name" value="Nucleotide-diphospho-sugar transferases"/>
    <property type="match status" value="1"/>
</dbReference>
<protein>
    <submittedName>
        <fullName evidence="2">Glycosyl transferase family 2</fullName>
    </submittedName>
</protein>
<feature type="domain" description="Glycosyltransferase 2-like" evidence="1">
    <location>
        <begin position="7"/>
        <end position="161"/>
    </location>
</feature>
<gene>
    <name evidence="2" type="ORF">SAMN05216218_10310</name>
</gene>
<evidence type="ECO:0000313" key="2">
    <source>
        <dbReference type="EMBL" id="SDE99426.1"/>
    </source>
</evidence>
<dbReference type="InterPro" id="IPR001173">
    <property type="entry name" value="Glyco_trans_2-like"/>
</dbReference>
<organism evidence="2 3">
    <name type="scientific">Halorientalis regularis</name>
    <dbReference type="NCBI Taxonomy" id="660518"/>
    <lineage>
        <taxon>Archaea</taxon>
        <taxon>Methanobacteriati</taxon>
        <taxon>Methanobacteriota</taxon>
        <taxon>Stenosarchaea group</taxon>
        <taxon>Halobacteria</taxon>
        <taxon>Halobacteriales</taxon>
        <taxon>Haloarculaceae</taxon>
        <taxon>Halorientalis</taxon>
    </lineage>
</organism>
<keyword evidence="3" id="KW-1185">Reference proteome</keyword>
<dbReference type="RefSeq" id="WP_092688442.1">
    <property type="nucleotide sequence ID" value="NZ_FNBK01000003.1"/>
</dbReference>
<dbReference type="CDD" id="cd00761">
    <property type="entry name" value="Glyco_tranf_GTA_type"/>
    <property type="match status" value="1"/>
</dbReference>
<dbReference type="STRING" id="660518.SAMN05216218_10310"/>
<dbReference type="GO" id="GO:0016740">
    <property type="term" value="F:transferase activity"/>
    <property type="evidence" value="ECO:0007669"/>
    <property type="project" value="UniProtKB-KW"/>
</dbReference>
<reference evidence="3" key="1">
    <citation type="submission" date="2016-10" db="EMBL/GenBank/DDBJ databases">
        <authorList>
            <person name="Varghese N."/>
            <person name="Submissions S."/>
        </authorList>
    </citation>
    <scope>NUCLEOTIDE SEQUENCE [LARGE SCALE GENOMIC DNA]</scope>
    <source>
        <strain evidence="3">IBRC-M 10760</strain>
    </source>
</reference>